<feature type="domain" description="ABC transporter" evidence="5">
    <location>
        <begin position="3"/>
        <end position="231"/>
    </location>
</feature>
<dbReference type="InterPro" id="IPR003439">
    <property type="entry name" value="ABC_transporter-like_ATP-bd"/>
</dbReference>
<name>A0A2U1E5B1_9FIRM</name>
<dbReference type="Proteomes" id="UP000245793">
    <property type="component" value="Unassembled WGS sequence"/>
</dbReference>
<sequence>MELEIKNVSKKFKDKLAVDNASATLCPGVWGLLGANGAGKTTLIKMITGISTPSQGEILYNGERINKLGEEYRNLLGFLPQEFICAPEFTVNSFLQYVAALKGIDKSKTEEMIDKLLEVLNLSDVKYKKVVKLSGGMRRRVGICQAILNDPKILILDEPTAGLDPGERIKLRNFITEISKNKIVLLSTHIVSDIEYISTSNLIMKDGKFVYSGTTDELISKIKNKVYEASISNREYAEKETQLNVVNVKQQDDGNVLIRYISDKDDVLNNSKLTKAHLEDFYLWVFPEDRSFKVN</sequence>
<dbReference type="GeneID" id="83861786"/>
<dbReference type="RefSeq" id="WP_012797171.1">
    <property type="nucleotide sequence ID" value="NZ_QEKV01000002.1"/>
</dbReference>
<evidence type="ECO:0000256" key="1">
    <source>
        <dbReference type="ARBA" id="ARBA00005417"/>
    </source>
</evidence>
<dbReference type="GO" id="GO:0005524">
    <property type="term" value="F:ATP binding"/>
    <property type="evidence" value="ECO:0007669"/>
    <property type="project" value="UniProtKB-KW"/>
</dbReference>
<keyword evidence="3" id="KW-0547">Nucleotide-binding</keyword>
<dbReference type="PROSITE" id="PS50893">
    <property type="entry name" value="ABC_TRANSPORTER_2"/>
    <property type="match status" value="1"/>
</dbReference>
<evidence type="ECO:0000256" key="2">
    <source>
        <dbReference type="ARBA" id="ARBA00022448"/>
    </source>
</evidence>
<dbReference type="PANTHER" id="PTHR43335">
    <property type="entry name" value="ABC TRANSPORTER, ATP-BINDING PROTEIN"/>
    <property type="match status" value="1"/>
</dbReference>
<keyword evidence="7" id="KW-1185">Reference proteome</keyword>
<keyword evidence="4" id="KW-0067">ATP-binding</keyword>
<dbReference type="SMART" id="SM00382">
    <property type="entry name" value="AAA"/>
    <property type="match status" value="1"/>
</dbReference>
<dbReference type="Pfam" id="PF00005">
    <property type="entry name" value="ABC_tran"/>
    <property type="match status" value="1"/>
</dbReference>
<dbReference type="CDD" id="cd03264">
    <property type="entry name" value="ABC_drug_resistance_like"/>
    <property type="match status" value="1"/>
</dbReference>
<evidence type="ECO:0000313" key="7">
    <source>
        <dbReference type="Proteomes" id="UP000245793"/>
    </source>
</evidence>
<dbReference type="GO" id="GO:0016887">
    <property type="term" value="F:ATP hydrolysis activity"/>
    <property type="evidence" value="ECO:0007669"/>
    <property type="project" value="InterPro"/>
</dbReference>
<dbReference type="PANTHER" id="PTHR43335:SF2">
    <property type="entry name" value="ABC TRANSPORTER, ATP-BINDING PROTEIN"/>
    <property type="match status" value="1"/>
</dbReference>
<protein>
    <submittedName>
        <fullName evidence="6">ABC-type multidrug transport system ATPase subunit</fullName>
    </submittedName>
</protein>
<dbReference type="EMBL" id="QEKV01000002">
    <property type="protein sequence ID" value="PVY95136.1"/>
    <property type="molecule type" value="Genomic_DNA"/>
</dbReference>
<dbReference type="SUPFAM" id="SSF52540">
    <property type="entry name" value="P-loop containing nucleoside triphosphate hydrolases"/>
    <property type="match status" value="1"/>
</dbReference>
<evidence type="ECO:0000256" key="4">
    <source>
        <dbReference type="ARBA" id="ARBA00022840"/>
    </source>
</evidence>
<organism evidence="6 7">
    <name type="scientific">Ezakiella coagulans</name>
    <dbReference type="NCBI Taxonomy" id="46507"/>
    <lineage>
        <taxon>Bacteria</taxon>
        <taxon>Bacillati</taxon>
        <taxon>Bacillota</taxon>
        <taxon>Tissierellia</taxon>
        <taxon>Ezakiella</taxon>
    </lineage>
</organism>
<reference evidence="6 7" key="1">
    <citation type="submission" date="2018-04" db="EMBL/GenBank/DDBJ databases">
        <title>Genomic Encyclopedia of Type Strains, Phase IV (KMG-IV): sequencing the most valuable type-strain genomes for metagenomic binning, comparative biology and taxonomic classification.</title>
        <authorList>
            <person name="Goeker M."/>
        </authorList>
    </citation>
    <scope>NUCLEOTIDE SEQUENCE [LARGE SCALE GENOMIC DNA]</scope>
    <source>
        <strain evidence="6 7">DSM 20705</strain>
    </source>
</reference>
<comment type="caution">
    <text evidence="6">The sequence shown here is derived from an EMBL/GenBank/DDBJ whole genome shotgun (WGS) entry which is preliminary data.</text>
</comment>
<dbReference type="InterPro" id="IPR003593">
    <property type="entry name" value="AAA+_ATPase"/>
</dbReference>
<gene>
    <name evidence="6" type="ORF">C7381_10224</name>
</gene>
<dbReference type="AlphaFoldDB" id="A0A2U1E5B1"/>
<dbReference type="InterPro" id="IPR027417">
    <property type="entry name" value="P-loop_NTPase"/>
</dbReference>
<proteinExistence type="inferred from homology"/>
<keyword evidence="2" id="KW-0813">Transport</keyword>
<dbReference type="InterPro" id="IPR017871">
    <property type="entry name" value="ABC_transporter-like_CS"/>
</dbReference>
<accession>A0A2U1E5B1</accession>
<evidence type="ECO:0000256" key="3">
    <source>
        <dbReference type="ARBA" id="ARBA00022741"/>
    </source>
</evidence>
<comment type="similarity">
    <text evidence="1">Belongs to the ABC transporter superfamily.</text>
</comment>
<evidence type="ECO:0000259" key="5">
    <source>
        <dbReference type="PROSITE" id="PS50893"/>
    </source>
</evidence>
<dbReference type="Gene3D" id="3.40.50.300">
    <property type="entry name" value="P-loop containing nucleotide triphosphate hydrolases"/>
    <property type="match status" value="1"/>
</dbReference>
<dbReference type="PROSITE" id="PS00211">
    <property type="entry name" value="ABC_TRANSPORTER_1"/>
    <property type="match status" value="1"/>
</dbReference>
<evidence type="ECO:0000313" key="6">
    <source>
        <dbReference type="EMBL" id="PVY95136.1"/>
    </source>
</evidence>